<name>A0A8A4ZJ19_9MICO</name>
<dbReference type="EMBL" id="CP071868">
    <property type="protein sequence ID" value="QTE30496.1"/>
    <property type="molecule type" value="Genomic_DNA"/>
</dbReference>
<dbReference type="AlphaFoldDB" id="A0A8A4ZJ19"/>
<dbReference type="SUPFAM" id="SSF52540">
    <property type="entry name" value="P-loop containing nucleoside triphosphate hydrolases"/>
    <property type="match status" value="1"/>
</dbReference>
<dbReference type="KEGG" id="psic:J4E96_05830"/>
<proteinExistence type="predicted"/>
<dbReference type="RefSeq" id="WP_227424834.1">
    <property type="nucleotide sequence ID" value="NZ_CP071868.1"/>
</dbReference>
<evidence type="ECO:0000313" key="1">
    <source>
        <dbReference type="EMBL" id="QTE30496.1"/>
    </source>
</evidence>
<dbReference type="Proteomes" id="UP000663937">
    <property type="component" value="Chromosome"/>
</dbReference>
<protein>
    <submittedName>
        <fullName evidence="1">Uncharacterized protein</fullName>
    </submittedName>
</protein>
<sequence>MSGRRNGLDDDTASLRRRLRNVYWIGGGSGAGKSTVARRVAARYELRLYVTDDVMSEHADRSKPEDAPFLSAFHAMDMDERWLHRSPRTMFETFHWFRGEGFGELIDDLLRKPAGPPVIAEGFRLLPHLVKPLLDSINHAVWLLPTQDFRRAAFSSRGSSLEIAGKTSDPARALENLLERDRMFTDRLREEATGLGLRVVEVDTTMTEEDLIERVVHALGL</sequence>
<dbReference type="CDD" id="cd02019">
    <property type="entry name" value="NK"/>
    <property type="match status" value="1"/>
</dbReference>
<evidence type="ECO:0000313" key="2">
    <source>
        <dbReference type="Proteomes" id="UP000663937"/>
    </source>
</evidence>
<dbReference type="InterPro" id="IPR027417">
    <property type="entry name" value="P-loop_NTPase"/>
</dbReference>
<gene>
    <name evidence="1" type="ORF">J4E96_05830</name>
</gene>
<keyword evidence="2" id="KW-1185">Reference proteome</keyword>
<accession>A0A8A4ZJ19</accession>
<organism evidence="1 2">
    <name type="scientific">Pengzhenrongella sicca</name>
    <dbReference type="NCBI Taxonomy" id="2819238"/>
    <lineage>
        <taxon>Bacteria</taxon>
        <taxon>Bacillati</taxon>
        <taxon>Actinomycetota</taxon>
        <taxon>Actinomycetes</taxon>
        <taxon>Micrococcales</taxon>
        <taxon>Pengzhenrongella</taxon>
    </lineage>
</organism>
<reference evidence="1" key="1">
    <citation type="submission" date="2021-03" db="EMBL/GenBank/DDBJ databases">
        <title>Pengzhenrongella sicca gen. nov., sp. nov., a new member of suborder Micrococcineae isolated from High-Arctic tundra soil.</title>
        <authorList>
            <person name="Peng F."/>
        </authorList>
    </citation>
    <scope>NUCLEOTIDE SEQUENCE</scope>
    <source>
        <strain evidence="1">LRZ-2</strain>
    </source>
</reference>
<dbReference type="Gene3D" id="3.40.50.300">
    <property type="entry name" value="P-loop containing nucleotide triphosphate hydrolases"/>
    <property type="match status" value="1"/>
</dbReference>